<proteinExistence type="predicted"/>
<dbReference type="EMBL" id="BAAAPW010000001">
    <property type="protein sequence ID" value="GAA2027278.1"/>
    <property type="molecule type" value="Genomic_DNA"/>
</dbReference>
<sequence>MILPEDYFYSVPFPGLYDVLSEAPELTIGQLTESWENLHRTDQGVRWELVLLGDVLKAIGHLA</sequence>
<reference evidence="1 2" key="1">
    <citation type="journal article" date="2019" name="Int. J. Syst. Evol. Microbiol.">
        <title>The Global Catalogue of Microorganisms (GCM) 10K type strain sequencing project: providing services to taxonomists for standard genome sequencing and annotation.</title>
        <authorList>
            <consortium name="The Broad Institute Genomics Platform"/>
            <consortium name="The Broad Institute Genome Sequencing Center for Infectious Disease"/>
            <person name="Wu L."/>
            <person name="Ma J."/>
        </authorList>
    </citation>
    <scope>NUCLEOTIDE SEQUENCE [LARGE SCALE GENOMIC DNA]</scope>
    <source>
        <strain evidence="1 2">JCM 15672</strain>
    </source>
</reference>
<accession>A0ABN2U3U6</accession>
<evidence type="ECO:0000313" key="2">
    <source>
        <dbReference type="Proteomes" id="UP001501196"/>
    </source>
</evidence>
<name>A0ABN2U3U6_9MICO</name>
<organism evidence="1 2">
    <name type="scientific">Agromyces tropicus</name>
    <dbReference type="NCBI Taxonomy" id="555371"/>
    <lineage>
        <taxon>Bacteria</taxon>
        <taxon>Bacillati</taxon>
        <taxon>Actinomycetota</taxon>
        <taxon>Actinomycetes</taxon>
        <taxon>Micrococcales</taxon>
        <taxon>Microbacteriaceae</taxon>
        <taxon>Agromyces</taxon>
    </lineage>
</organism>
<dbReference type="Proteomes" id="UP001501196">
    <property type="component" value="Unassembled WGS sequence"/>
</dbReference>
<gene>
    <name evidence="1" type="ORF">GCM10009819_08340</name>
</gene>
<evidence type="ECO:0000313" key="1">
    <source>
        <dbReference type="EMBL" id="GAA2027278.1"/>
    </source>
</evidence>
<keyword evidence="2" id="KW-1185">Reference proteome</keyword>
<comment type="caution">
    <text evidence="1">The sequence shown here is derived from an EMBL/GenBank/DDBJ whole genome shotgun (WGS) entry which is preliminary data.</text>
</comment>
<protein>
    <submittedName>
        <fullName evidence="1">Uncharacterized protein</fullName>
    </submittedName>
</protein>